<gene>
    <name evidence="3" type="ORF">KI809_00470</name>
</gene>
<name>A0AAW4KVS5_9BACT</name>
<reference evidence="3 4" key="1">
    <citation type="submission" date="2021-05" db="EMBL/GenBank/DDBJ databases">
        <title>The draft genome of Geobacter pelophilus DSM 12255.</title>
        <authorList>
            <person name="Xu Z."/>
            <person name="Masuda Y."/>
            <person name="Itoh H."/>
            <person name="Senoo K."/>
        </authorList>
    </citation>
    <scope>NUCLEOTIDE SEQUENCE [LARGE SCALE GENOMIC DNA]</scope>
    <source>
        <strain evidence="3 4">DSM 12255</strain>
    </source>
</reference>
<dbReference type="RefSeq" id="WP_214169563.1">
    <property type="nucleotide sequence ID" value="NZ_JAHCVJ010000001.1"/>
</dbReference>
<keyword evidence="4" id="KW-1185">Reference proteome</keyword>
<dbReference type="AlphaFoldDB" id="A0AAW4KVS5"/>
<evidence type="ECO:0000313" key="3">
    <source>
        <dbReference type="EMBL" id="MBT0662764.1"/>
    </source>
</evidence>
<dbReference type="InterPro" id="IPR022026">
    <property type="entry name" value="DUF5981"/>
</dbReference>
<feature type="region of interest" description="Disordered" evidence="1">
    <location>
        <begin position="196"/>
        <end position="215"/>
    </location>
</feature>
<evidence type="ECO:0000313" key="4">
    <source>
        <dbReference type="Proteomes" id="UP000811899"/>
    </source>
</evidence>
<evidence type="ECO:0000259" key="2">
    <source>
        <dbReference type="Pfam" id="PF12225"/>
    </source>
</evidence>
<dbReference type="PANTHER" id="PTHR38755:SF1">
    <property type="entry name" value="METHYLENE-TETRAHYDROFOLATE REDUCTASE C-TERMINAL DOMAIN-CONTAINING PROTEIN"/>
    <property type="match status" value="1"/>
</dbReference>
<accession>A0AAW4KVS5</accession>
<evidence type="ECO:0000256" key="1">
    <source>
        <dbReference type="SAM" id="MobiDB-lite"/>
    </source>
</evidence>
<organism evidence="3 4">
    <name type="scientific">Geoanaerobacter pelophilus</name>
    <dbReference type="NCBI Taxonomy" id="60036"/>
    <lineage>
        <taxon>Bacteria</taxon>
        <taxon>Pseudomonadati</taxon>
        <taxon>Thermodesulfobacteriota</taxon>
        <taxon>Desulfuromonadia</taxon>
        <taxon>Geobacterales</taxon>
        <taxon>Geobacteraceae</taxon>
        <taxon>Geoanaerobacter</taxon>
    </lineage>
</organism>
<protein>
    <submittedName>
        <fullName evidence="3">Methylenetetrahydrofolate reductase C-terminal domain-containing protein</fullName>
    </submittedName>
</protein>
<dbReference type="Pfam" id="PF12225">
    <property type="entry name" value="DUF5981"/>
    <property type="match status" value="1"/>
</dbReference>
<dbReference type="Proteomes" id="UP000811899">
    <property type="component" value="Unassembled WGS sequence"/>
</dbReference>
<dbReference type="EMBL" id="JAHCVJ010000001">
    <property type="protein sequence ID" value="MBT0662764.1"/>
    <property type="molecule type" value="Genomic_DNA"/>
</dbReference>
<feature type="domain" description="Methylene-tetrahydrofolate reductase C-terminal-like" evidence="2">
    <location>
        <begin position="110"/>
        <end position="202"/>
    </location>
</feature>
<sequence length="215" mass="23387">MIVSQQKPLDEILSELDGISRVFLIGCAKCATVCKAGGEEEVWQMQESLTAVGREITGSIVIDEVCHMLRTARDLRSRKEMVDEAEAIVVLACGAGVQSVSATTSKRTLAGLDTKFLGNIKRLGQFEQKCSLCGECLLSRTGGICPVTVCPKSLLNGPCGGMDNGRCEVDLESECAWKMIFDRLSDRGDAERIKKTVSAKDNSTRRQPGRLKLDK</sequence>
<proteinExistence type="predicted"/>
<dbReference type="PANTHER" id="PTHR38755">
    <property type="entry name" value="5,10-METHYLENETETRAHYDROFOLATE REDUCTASE"/>
    <property type="match status" value="1"/>
</dbReference>
<comment type="caution">
    <text evidence="3">The sequence shown here is derived from an EMBL/GenBank/DDBJ whole genome shotgun (WGS) entry which is preliminary data.</text>
</comment>